<feature type="transmembrane region" description="Helical" evidence="7">
    <location>
        <begin position="193"/>
        <end position="214"/>
    </location>
</feature>
<keyword evidence="2 7" id="KW-0812">Transmembrane</keyword>
<feature type="transmembrane region" description="Helical" evidence="7">
    <location>
        <begin position="234"/>
        <end position="257"/>
    </location>
</feature>
<feature type="transmembrane region" description="Helical" evidence="7">
    <location>
        <begin position="81"/>
        <end position="103"/>
    </location>
</feature>
<dbReference type="EMBL" id="FN653015">
    <property type="protein sequence ID" value="CBY20490.1"/>
    <property type="molecule type" value="Genomic_DNA"/>
</dbReference>
<evidence type="ECO:0000256" key="2">
    <source>
        <dbReference type="ARBA" id="ARBA00022692"/>
    </source>
</evidence>
<dbReference type="InterPro" id="IPR050186">
    <property type="entry name" value="TPT_transporter"/>
</dbReference>
<dbReference type="Proteomes" id="UP000001307">
    <property type="component" value="Unassembled WGS sequence"/>
</dbReference>
<name>E4WRV8_OIKDI</name>
<dbReference type="GO" id="GO:0016020">
    <property type="term" value="C:membrane"/>
    <property type="evidence" value="ECO:0007669"/>
    <property type="project" value="UniProtKB-SubCell"/>
</dbReference>
<keyword evidence="4 7" id="KW-0472">Membrane</keyword>
<dbReference type="EMBL" id="FN655644">
    <property type="protein sequence ID" value="CBY39765.1"/>
    <property type="molecule type" value="Genomic_DNA"/>
</dbReference>
<dbReference type="OrthoDB" id="6418713at2759"/>
<evidence type="ECO:0000259" key="8">
    <source>
        <dbReference type="Pfam" id="PF03151"/>
    </source>
</evidence>
<feature type="transmembrane region" description="Helical" evidence="7">
    <location>
        <begin position="12"/>
        <end position="29"/>
    </location>
</feature>
<accession>E4WRV8</accession>
<evidence type="ECO:0000256" key="6">
    <source>
        <dbReference type="ARBA" id="ARBA00093775"/>
    </source>
</evidence>
<evidence type="ECO:0000313" key="11">
    <source>
        <dbReference type="Proteomes" id="UP000001307"/>
    </source>
</evidence>
<organism evidence="9">
    <name type="scientific">Oikopleura dioica</name>
    <name type="common">Tunicate</name>
    <dbReference type="NCBI Taxonomy" id="34765"/>
    <lineage>
        <taxon>Eukaryota</taxon>
        <taxon>Metazoa</taxon>
        <taxon>Chordata</taxon>
        <taxon>Tunicata</taxon>
        <taxon>Appendicularia</taxon>
        <taxon>Copelata</taxon>
        <taxon>Oikopleuridae</taxon>
        <taxon>Oikopleura</taxon>
    </lineage>
</organism>
<evidence type="ECO:0000256" key="4">
    <source>
        <dbReference type="ARBA" id="ARBA00023136"/>
    </source>
</evidence>
<comment type="subcellular location">
    <subcellularLocation>
        <location evidence="1">Membrane</location>
        <topology evidence="1">Multi-pass membrane protein</topology>
    </subcellularLocation>
</comment>
<dbReference type="InParanoid" id="E4WRV8"/>
<evidence type="ECO:0000313" key="9">
    <source>
        <dbReference type="EMBL" id="CBY20490.1"/>
    </source>
</evidence>
<evidence type="ECO:0000256" key="7">
    <source>
        <dbReference type="SAM" id="Phobius"/>
    </source>
</evidence>
<gene>
    <name evidence="9" type="ORF">GSOID_T00000488001</name>
    <name evidence="10" type="ORF">GSOID_T00020353001</name>
</gene>
<comment type="similarity">
    <text evidence="6">Belongs to the TPT transporter family. SLC35E subfamily.</text>
</comment>
<evidence type="ECO:0000256" key="5">
    <source>
        <dbReference type="ARBA" id="ARBA00093767"/>
    </source>
</evidence>
<dbReference type="Proteomes" id="UP000011014">
    <property type="component" value="Unassembled WGS sequence"/>
</dbReference>
<feature type="transmembrane region" description="Helical" evidence="7">
    <location>
        <begin position="44"/>
        <end position="69"/>
    </location>
</feature>
<dbReference type="FunCoup" id="E4WRV8">
    <property type="interactions" value="105"/>
</dbReference>
<evidence type="ECO:0000256" key="3">
    <source>
        <dbReference type="ARBA" id="ARBA00022989"/>
    </source>
</evidence>
<feature type="transmembrane region" description="Helical" evidence="7">
    <location>
        <begin position="287"/>
        <end position="304"/>
    </location>
</feature>
<feature type="domain" description="Sugar phosphate transporter" evidence="8">
    <location>
        <begin position="18"/>
        <end position="304"/>
    </location>
</feature>
<reference evidence="9" key="1">
    <citation type="journal article" date="2010" name="Science">
        <title>Plasticity of animal genome architecture unmasked by rapid evolution of a pelagic tunicate.</title>
        <authorList>
            <person name="Denoeud F."/>
            <person name="Henriet S."/>
            <person name="Mungpakdee S."/>
            <person name="Aury J.M."/>
            <person name="Da Silva C."/>
            <person name="Brinkmann H."/>
            <person name="Mikhaleva J."/>
            <person name="Olsen L.C."/>
            <person name="Jubin C."/>
            <person name="Canestro C."/>
            <person name="Bouquet J.M."/>
            <person name="Danks G."/>
            <person name="Poulain J."/>
            <person name="Campsteijn C."/>
            <person name="Adamski M."/>
            <person name="Cross I."/>
            <person name="Yadetie F."/>
            <person name="Muffato M."/>
            <person name="Louis A."/>
            <person name="Butcher S."/>
            <person name="Tsagkogeorga G."/>
            <person name="Konrad A."/>
            <person name="Singh S."/>
            <person name="Jensen M.F."/>
            <person name="Cong E.H."/>
            <person name="Eikeseth-Otteraa H."/>
            <person name="Noel B."/>
            <person name="Anthouard V."/>
            <person name="Porcel B.M."/>
            <person name="Kachouri-Lafond R."/>
            <person name="Nishino A."/>
            <person name="Ugolini M."/>
            <person name="Chourrout P."/>
            <person name="Nishida H."/>
            <person name="Aasland R."/>
            <person name="Huzurbazar S."/>
            <person name="Westhof E."/>
            <person name="Delsuc F."/>
            <person name="Lehrach H."/>
            <person name="Reinhardt R."/>
            <person name="Weissenbach J."/>
            <person name="Roy S.W."/>
            <person name="Artiguenave F."/>
            <person name="Postlethwait J.H."/>
            <person name="Manak J.R."/>
            <person name="Thompson E.M."/>
            <person name="Jaillon O."/>
            <person name="Du Pasquier L."/>
            <person name="Boudinot P."/>
            <person name="Liberles D.A."/>
            <person name="Volff J.N."/>
            <person name="Philippe H."/>
            <person name="Lenhard B."/>
            <person name="Roest Crollius H."/>
            <person name="Wincker P."/>
            <person name="Chourrout D."/>
        </authorList>
    </citation>
    <scope>NUCLEOTIDE SEQUENCE [LARGE SCALE GENOMIC DNA]</scope>
</reference>
<dbReference type="Pfam" id="PF03151">
    <property type="entry name" value="TPT"/>
    <property type="match status" value="1"/>
</dbReference>
<evidence type="ECO:0000313" key="10">
    <source>
        <dbReference type="EMBL" id="CBY39765.1"/>
    </source>
</evidence>
<dbReference type="SUPFAM" id="SSF103481">
    <property type="entry name" value="Multidrug resistance efflux transporter EmrE"/>
    <property type="match status" value="2"/>
</dbReference>
<feature type="transmembrane region" description="Helical" evidence="7">
    <location>
        <begin position="161"/>
        <end position="181"/>
    </location>
</feature>
<feature type="transmembrane region" description="Helical" evidence="7">
    <location>
        <begin position="138"/>
        <end position="155"/>
    </location>
</feature>
<keyword evidence="3 7" id="KW-1133">Transmembrane helix</keyword>
<feature type="transmembrane region" description="Helical" evidence="7">
    <location>
        <begin position="109"/>
        <end position="126"/>
    </location>
</feature>
<comment type="function">
    <text evidence="5">Putative transporter.</text>
</comment>
<evidence type="ECO:0000256" key="1">
    <source>
        <dbReference type="ARBA" id="ARBA00004141"/>
    </source>
</evidence>
<dbReference type="AlphaFoldDB" id="E4WRV8"/>
<dbReference type="PANTHER" id="PTHR11132">
    <property type="entry name" value="SOLUTE CARRIER FAMILY 35"/>
    <property type="match status" value="1"/>
</dbReference>
<sequence>MTTPDRIGQKSGLSRAFKVIILCVLWYASSSASNVINKIVLNDFPFAVTVSLAQYVTTLVLLVPLVRAWRLPKVSFSKHTLKWTILPLSFGKFFSLAASHFSISKVPVSFAHTIKASMPIFVLLLGRIIWREKQPVKIYFSVIPIVIGIAMATISELNFNMIGTIAAFASTIGFALQSLYTKKSLRDLNIHPHVLLQHLTFYGLFMLLTLWIFTDMSKIMEADHENLSVHSITVLLVISGICSLLQNLAAFSVMAIVSTVSYSVASATKRVVVITVSLLTLKNPVNALNVGGMVLACFGVFLYNRVKTNLRKIPVLPTFSSPPMRAA</sequence>
<dbReference type="InterPro" id="IPR004853">
    <property type="entry name" value="Sugar_P_trans_dom"/>
</dbReference>
<proteinExistence type="inferred from homology"/>
<protein>
    <recommendedName>
        <fullName evidence="8">Sugar phosphate transporter domain-containing protein</fullName>
    </recommendedName>
</protein>
<keyword evidence="11" id="KW-1185">Reference proteome</keyword>
<dbReference type="InterPro" id="IPR037185">
    <property type="entry name" value="EmrE-like"/>
</dbReference>